<evidence type="ECO:0000256" key="3">
    <source>
        <dbReference type="ARBA" id="ARBA00022857"/>
    </source>
</evidence>
<proteinExistence type="inferred from homology"/>
<dbReference type="PANTHER" id="PTHR20275:SF0">
    <property type="entry name" value="NAD KINASE"/>
    <property type="match status" value="1"/>
</dbReference>
<dbReference type="Pfam" id="PF01513">
    <property type="entry name" value="NAD_kinase"/>
    <property type="match status" value="1"/>
</dbReference>
<dbReference type="PANTHER" id="PTHR20275">
    <property type="entry name" value="NAD KINASE"/>
    <property type="match status" value="1"/>
</dbReference>
<dbReference type="InterPro" id="IPR017437">
    <property type="entry name" value="ATP-NAD_kinase_PpnK-typ_C"/>
</dbReference>
<dbReference type="GO" id="GO:0006741">
    <property type="term" value="P:NADP+ biosynthetic process"/>
    <property type="evidence" value="ECO:0007669"/>
    <property type="project" value="UniProtKB-UniRule"/>
</dbReference>
<dbReference type="GO" id="GO:0003951">
    <property type="term" value="F:NAD+ kinase activity"/>
    <property type="evidence" value="ECO:0007669"/>
    <property type="project" value="UniProtKB-UniRule"/>
</dbReference>
<feature type="binding site" evidence="6">
    <location>
        <position position="145"/>
    </location>
    <ligand>
        <name>NAD(+)</name>
        <dbReference type="ChEBI" id="CHEBI:57540"/>
    </ligand>
</feature>
<dbReference type="EMBL" id="CP051635">
    <property type="protein sequence ID" value="UTD00020.1"/>
    <property type="molecule type" value="Genomic_DNA"/>
</dbReference>
<evidence type="ECO:0000256" key="4">
    <source>
        <dbReference type="ARBA" id="ARBA00023027"/>
    </source>
</evidence>
<feature type="binding site" evidence="6">
    <location>
        <begin position="60"/>
        <end position="61"/>
    </location>
    <ligand>
        <name>NAD(+)</name>
        <dbReference type="ChEBI" id="CHEBI:57540"/>
    </ligand>
</feature>
<reference evidence="7" key="1">
    <citation type="submission" date="2020-04" db="EMBL/GenBank/DDBJ databases">
        <title>Comparative genomics of oral phylogroup-2 Treponema strains.</title>
        <authorList>
            <person name="Zeng H."/>
            <person name="Chan Y.K."/>
            <person name="Watt R.M."/>
        </authorList>
    </citation>
    <scope>NUCLEOTIDE SEQUENCE</scope>
    <source>
        <strain evidence="7">OMZ 905</strain>
    </source>
</reference>
<feature type="binding site" evidence="6">
    <location>
        <begin position="134"/>
        <end position="135"/>
    </location>
    <ligand>
        <name>NAD(+)</name>
        <dbReference type="ChEBI" id="CHEBI:57540"/>
    </ligand>
</feature>
<dbReference type="RefSeq" id="WP_253716284.1">
    <property type="nucleotide sequence ID" value="NZ_CP051522.1"/>
</dbReference>
<organism evidence="7 8">
    <name type="scientific">Treponema denticola</name>
    <dbReference type="NCBI Taxonomy" id="158"/>
    <lineage>
        <taxon>Bacteria</taxon>
        <taxon>Pseudomonadati</taxon>
        <taxon>Spirochaetota</taxon>
        <taxon>Spirochaetia</taxon>
        <taxon>Spirochaetales</taxon>
        <taxon>Treponemataceae</taxon>
        <taxon>Treponema</taxon>
    </lineage>
</organism>
<sequence length="289" mass="31301">MKKALIVLSIEKPNAKKICKEIEAFLSAKGIDSFVYKYDGISHSPELNEDYDLAISLGGDGTVLFTARYSAPRHIPVFPINLGRFGFIANIEPKEWEGELLQLLNGKQALHKRMLLSASIKRKNKEIVKYEALNDAVVSGSGIAKLINLDISFNGISFGVFRADGVIVSTPTGSTAYSAASGGPILDPDVSAFVLTPISPFSLSNRPLVLPSSGQMKIKILPARVKDIIVSIDGQEMVSLQEDDEIIISESPNKVKMAGCSPDNFYKALRSKLGWSGSSSPADLMQKLN</sequence>
<evidence type="ECO:0000256" key="5">
    <source>
        <dbReference type="ARBA" id="ARBA00047925"/>
    </source>
</evidence>
<keyword evidence="1 6" id="KW-0808">Transferase</keyword>
<keyword evidence="3 6" id="KW-0521">NADP</keyword>
<accession>A0A9Q9EYM2</accession>
<comment type="function">
    <text evidence="6">Involved in the regulation of the intracellular balance of NAD and NADP, and is a key enzyme in the biosynthesis of NADP. Catalyzes specifically the phosphorylation on 2'-hydroxyl of the adenosine moiety of NAD to yield NADP.</text>
</comment>
<comment type="cofactor">
    <cofactor evidence="6">
        <name>a divalent metal cation</name>
        <dbReference type="ChEBI" id="CHEBI:60240"/>
    </cofactor>
</comment>
<keyword evidence="6" id="KW-0963">Cytoplasm</keyword>
<dbReference type="InterPro" id="IPR017438">
    <property type="entry name" value="ATP-NAD_kinase_N"/>
</dbReference>
<protein>
    <recommendedName>
        <fullName evidence="6">NAD kinase</fullName>
        <ecNumber evidence="6">2.7.1.23</ecNumber>
    </recommendedName>
    <alternativeName>
        <fullName evidence="6">ATP-dependent NAD kinase</fullName>
    </alternativeName>
</protein>
<feature type="binding site" evidence="6">
    <location>
        <position position="235"/>
    </location>
    <ligand>
        <name>NAD(+)</name>
        <dbReference type="ChEBI" id="CHEBI:57540"/>
    </ligand>
</feature>
<dbReference type="Proteomes" id="UP001056981">
    <property type="component" value="Chromosome"/>
</dbReference>
<name>A0A9Q9EYM2_TREDN</name>
<feature type="binding site" evidence="6">
    <location>
        <position position="162"/>
    </location>
    <ligand>
        <name>NAD(+)</name>
        <dbReference type="ChEBI" id="CHEBI:57540"/>
    </ligand>
</feature>
<keyword evidence="6" id="KW-0067">ATP-binding</keyword>
<dbReference type="GO" id="GO:0005737">
    <property type="term" value="C:cytoplasm"/>
    <property type="evidence" value="ECO:0007669"/>
    <property type="project" value="UniProtKB-SubCell"/>
</dbReference>
<keyword evidence="4 6" id="KW-0520">NAD</keyword>
<dbReference type="AlphaFoldDB" id="A0A9Q9EYM2"/>
<dbReference type="EC" id="2.7.1.23" evidence="6"/>
<feature type="binding site" evidence="6">
    <location>
        <position position="164"/>
    </location>
    <ligand>
        <name>NAD(+)</name>
        <dbReference type="ChEBI" id="CHEBI:57540"/>
    </ligand>
</feature>
<gene>
    <name evidence="6" type="primary">nadK</name>
    <name evidence="7" type="ORF">E4N86_04595</name>
</gene>
<dbReference type="InterPro" id="IPR002504">
    <property type="entry name" value="NADK"/>
</dbReference>
<dbReference type="HAMAP" id="MF_00361">
    <property type="entry name" value="NAD_kinase"/>
    <property type="match status" value="1"/>
</dbReference>
<dbReference type="Gene3D" id="2.60.200.30">
    <property type="entry name" value="Probable inorganic polyphosphate/atp-NAD kinase, domain 2"/>
    <property type="match status" value="1"/>
</dbReference>
<evidence type="ECO:0000313" key="7">
    <source>
        <dbReference type="EMBL" id="UTD00020.1"/>
    </source>
</evidence>
<keyword evidence="2 6" id="KW-0418">Kinase</keyword>
<dbReference type="GO" id="GO:0051287">
    <property type="term" value="F:NAD binding"/>
    <property type="evidence" value="ECO:0007669"/>
    <property type="project" value="UniProtKB-ARBA"/>
</dbReference>
<dbReference type="GO" id="GO:0019674">
    <property type="term" value="P:NAD+ metabolic process"/>
    <property type="evidence" value="ECO:0007669"/>
    <property type="project" value="InterPro"/>
</dbReference>
<comment type="subcellular location">
    <subcellularLocation>
        <location evidence="6">Cytoplasm</location>
    </subcellularLocation>
</comment>
<comment type="catalytic activity">
    <reaction evidence="5 6">
        <text>NAD(+) + ATP = ADP + NADP(+) + H(+)</text>
        <dbReference type="Rhea" id="RHEA:18629"/>
        <dbReference type="ChEBI" id="CHEBI:15378"/>
        <dbReference type="ChEBI" id="CHEBI:30616"/>
        <dbReference type="ChEBI" id="CHEBI:57540"/>
        <dbReference type="ChEBI" id="CHEBI:58349"/>
        <dbReference type="ChEBI" id="CHEBI:456216"/>
        <dbReference type="EC" id="2.7.1.23"/>
    </reaction>
</comment>
<comment type="similarity">
    <text evidence="6">Belongs to the NAD kinase family.</text>
</comment>
<keyword evidence="6" id="KW-0547">Nucleotide-binding</keyword>
<evidence type="ECO:0000313" key="8">
    <source>
        <dbReference type="Proteomes" id="UP001056981"/>
    </source>
</evidence>
<dbReference type="GO" id="GO:0046872">
    <property type="term" value="F:metal ion binding"/>
    <property type="evidence" value="ECO:0007669"/>
    <property type="project" value="UniProtKB-UniRule"/>
</dbReference>
<dbReference type="InterPro" id="IPR016064">
    <property type="entry name" value="NAD/diacylglycerol_kinase_sf"/>
</dbReference>
<evidence type="ECO:0000256" key="1">
    <source>
        <dbReference type="ARBA" id="ARBA00022679"/>
    </source>
</evidence>
<comment type="caution">
    <text evidence="6">Lacks conserved residue(s) required for the propagation of feature annotation.</text>
</comment>
<evidence type="ECO:0000256" key="2">
    <source>
        <dbReference type="ARBA" id="ARBA00022777"/>
    </source>
</evidence>
<dbReference type="GO" id="GO:0005524">
    <property type="term" value="F:ATP binding"/>
    <property type="evidence" value="ECO:0007669"/>
    <property type="project" value="UniProtKB-KW"/>
</dbReference>
<dbReference type="Gene3D" id="3.40.50.10330">
    <property type="entry name" value="Probable inorganic polyphosphate/atp-NAD kinase, domain 1"/>
    <property type="match status" value="1"/>
</dbReference>
<evidence type="ECO:0000256" key="6">
    <source>
        <dbReference type="HAMAP-Rule" id="MF_00361"/>
    </source>
</evidence>
<feature type="active site" description="Proton acceptor" evidence="6">
    <location>
        <position position="60"/>
    </location>
</feature>
<dbReference type="SUPFAM" id="SSF111331">
    <property type="entry name" value="NAD kinase/diacylglycerol kinase-like"/>
    <property type="match status" value="1"/>
</dbReference>
<dbReference type="Pfam" id="PF20143">
    <property type="entry name" value="NAD_kinase_C"/>
    <property type="match status" value="1"/>
</dbReference>